<feature type="region of interest" description="Disordered" evidence="1">
    <location>
        <begin position="196"/>
        <end position="215"/>
    </location>
</feature>
<evidence type="ECO:0000256" key="1">
    <source>
        <dbReference type="SAM" id="MobiDB-lite"/>
    </source>
</evidence>
<dbReference type="InterPro" id="IPR029063">
    <property type="entry name" value="SAM-dependent_MTases_sf"/>
</dbReference>
<reference evidence="3 4" key="1">
    <citation type="submission" date="2019-04" db="EMBL/GenBank/DDBJ databases">
        <title>Complete genome sequence of Agrobacterium tumefaciens CFBP7129.</title>
        <authorList>
            <person name="Haryono M."/>
            <person name="Lin Y.-C."/>
            <person name="Lai E.-M."/>
            <person name="Kuo C.-H."/>
        </authorList>
    </citation>
    <scope>NUCLEOTIDE SEQUENCE [LARGE SCALE GENOMIC DNA]</scope>
    <source>
        <strain evidence="3 4">CFBP7129</strain>
        <plasmid evidence="4">patcfbp7129a</plasmid>
    </source>
</reference>
<feature type="domain" description="Methyltransferase" evidence="2">
    <location>
        <begin position="47"/>
        <end position="144"/>
    </location>
</feature>
<dbReference type="AlphaFoldDB" id="A0A4D7Z4G9"/>
<keyword evidence="3" id="KW-0614">Plasmid</keyword>
<organism evidence="3 4">
    <name type="scientific">Agrobacterium tumefaciens</name>
    <dbReference type="NCBI Taxonomy" id="358"/>
    <lineage>
        <taxon>Bacteria</taxon>
        <taxon>Pseudomonadati</taxon>
        <taxon>Pseudomonadota</taxon>
        <taxon>Alphaproteobacteria</taxon>
        <taxon>Hyphomicrobiales</taxon>
        <taxon>Rhizobiaceae</taxon>
        <taxon>Rhizobium/Agrobacterium group</taxon>
        <taxon>Agrobacterium</taxon>
        <taxon>Agrobacterium tumefaciens complex</taxon>
    </lineage>
</organism>
<dbReference type="GO" id="GO:0032259">
    <property type="term" value="P:methylation"/>
    <property type="evidence" value="ECO:0007669"/>
    <property type="project" value="UniProtKB-KW"/>
</dbReference>
<evidence type="ECO:0000313" key="3">
    <source>
        <dbReference type="EMBL" id="QCL97824.1"/>
    </source>
</evidence>
<dbReference type="RefSeq" id="WP_137006162.1">
    <property type="nucleotide sequence ID" value="NZ_CP039924.1"/>
</dbReference>
<dbReference type="Proteomes" id="UP000298649">
    <property type="component" value="Plasmid pAtCFBP7129a"/>
</dbReference>
<dbReference type="EMBL" id="CP039924">
    <property type="protein sequence ID" value="QCL97824.1"/>
    <property type="molecule type" value="Genomic_DNA"/>
</dbReference>
<dbReference type="SUPFAM" id="SSF53335">
    <property type="entry name" value="S-adenosyl-L-methionine-dependent methyltransferases"/>
    <property type="match status" value="1"/>
</dbReference>
<keyword evidence="3" id="KW-0808">Transferase</keyword>
<geneLocation type="plasmid" evidence="4">
    <name>patcfbp7129a</name>
</geneLocation>
<dbReference type="GO" id="GO:0008168">
    <property type="term" value="F:methyltransferase activity"/>
    <property type="evidence" value="ECO:0007669"/>
    <property type="project" value="UniProtKB-KW"/>
</dbReference>
<accession>A0A4D7Z4G9</accession>
<dbReference type="Pfam" id="PF13649">
    <property type="entry name" value="Methyltransf_25"/>
    <property type="match status" value="1"/>
</dbReference>
<evidence type="ECO:0000259" key="2">
    <source>
        <dbReference type="Pfam" id="PF13649"/>
    </source>
</evidence>
<dbReference type="FunFam" id="3.40.50.150:FF:000346">
    <property type="entry name" value="Phospholipid N-methyltransferase"/>
    <property type="match status" value="1"/>
</dbReference>
<protein>
    <submittedName>
        <fullName evidence="3">Methyltransferase domain-containing protein</fullName>
    </submittedName>
</protein>
<proteinExistence type="predicted"/>
<dbReference type="CDD" id="cd02440">
    <property type="entry name" value="AdoMet_MTases"/>
    <property type="match status" value="1"/>
</dbReference>
<dbReference type="InterPro" id="IPR041698">
    <property type="entry name" value="Methyltransf_25"/>
</dbReference>
<evidence type="ECO:0000313" key="4">
    <source>
        <dbReference type="Proteomes" id="UP000298649"/>
    </source>
</evidence>
<gene>
    <name evidence="3" type="ORF">CFBP7129_26880</name>
</gene>
<name>A0A4D7Z4G9_AGRTU</name>
<dbReference type="Gene3D" id="3.40.50.150">
    <property type="entry name" value="Vaccinia Virus protein VP39"/>
    <property type="match status" value="1"/>
</dbReference>
<keyword evidence="3" id="KW-0489">Methyltransferase</keyword>
<sequence length="215" mass="23023">MTNRTADAFIFFRAWLSAPLRVASVTPSGRALSSLITAEISGQTGTVIELGPGTGVFTEALLQQGVAEENLVLVEYGAEFANRLSARFPAATTVQMDAAQLRKLPLRASAPVGAVVSGLPLLSMPVRKVHAVLEGAFSHLRHGGAFYQFTYGPRCPIARPLLDRLGLKATHVGCTLANVPPAAVYRITRRRPRRAVDRAHQDQLFEGPGKPSLSA</sequence>